<proteinExistence type="predicted"/>
<organism evidence="3 4">
    <name type="scientific">Chloroflexus islandicus</name>
    <dbReference type="NCBI Taxonomy" id="1707952"/>
    <lineage>
        <taxon>Bacteria</taxon>
        <taxon>Bacillati</taxon>
        <taxon>Chloroflexota</taxon>
        <taxon>Chloroflexia</taxon>
        <taxon>Chloroflexales</taxon>
        <taxon>Chloroflexineae</taxon>
        <taxon>Chloroflexaceae</taxon>
        <taxon>Chloroflexus</taxon>
    </lineage>
</organism>
<reference evidence="3 4" key="1">
    <citation type="submission" date="2016-04" db="EMBL/GenBank/DDBJ databases">
        <title>Chloroflexus islandicus sp. nov., a thermophilic filamentous anoxygenic phototrophic bacterium from geyser Strokkur (Iceland).</title>
        <authorList>
            <person name="Gaisin V.A."/>
            <person name="Kalashnikov A.M."/>
            <person name="Sukhacheva M.V."/>
            <person name="Grouzdev D.S."/>
            <person name="Ivanov T.M."/>
            <person name="Kuznetsov B."/>
            <person name="Gorlenko V.M."/>
        </authorList>
    </citation>
    <scope>NUCLEOTIDE SEQUENCE [LARGE SCALE GENOMIC DNA]</scope>
    <source>
        <strain evidence="4">isl-2</strain>
    </source>
</reference>
<dbReference type="InterPro" id="IPR018538">
    <property type="entry name" value="HerA_barrel_dom"/>
</dbReference>
<evidence type="ECO:0000313" key="3">
    <source>
        <dbReference type="EMBL" id="OAN44190.1"/>
    </source>
</evidence>
<dbReference type="PANTHER" id="PTHR42957">
    <property type="entry name" value="HELICASE MJ1565-RELATED"/>
    <property type="match status" value="1"/>
</dbReference>
<dbReference type="AlphaFoldDB" id="A0A178M5Z4"/>
<dbReference type="SUPFAM" id="SSF52540">
    <property type="entry name" value="P-loop containing nucleoside triphosphate hydrolases"/>
    <property type="match status" value="1"/>
</dbReference>
<protein>
    <submittedName>
        <fullName evidence="3">ATPase</fullName>
    </submittedName>
</protein>
<dbReference type="InterPro" id="IPR002789">
    <property type="entry name" value="HerA_central"/>
</dbReference>
<dbReference type="Pfam" id="PF09378">
    <property type="entry name" value="HAS-barrel"/>
    <property type="match status" value="1"/>
</dbReference>
<dbReference type="Pfam" id="PF01935">
    <property type="entry name" value="DUF87"/>
    <property type="match status" value="1"/>
</dbReference>
<keyword evidence="4" id="KW-1185">Reference proteome</keyword>
<dbReference type="PANTHER" id="PTHR42957:SF1">
    <property type="entry name" value="HELICASE MJ1565-RELATED"/>
    <property type="match status" value="1"/>
</dbReference>
<dbReference type="InterPro" id="IPR027417">
    <property type="entry name" value="P-loop_NTPase"/>
</dbReference>
<feature type="domain" description="Helicase HerA central" evidence="1">
    <location>
        <begin position="137"/>
        <end position="368"/>
    </location>
</feature>
<dbReference type="Proteomes" id="UP000078287">
    <property type="component" value="Unassembled WGS sequence"/>
</dbReference>
<dbReference type="Gene3D" id="3.40.50.300">
    <property type="entry name" value="P-loop containing nucleotide triphosphate hydrolases"/>
    <property type="match status" value="2"/>
</dbReference>
<dbReference type="RefSeq" id="WP_066789740.1">
    <property type="nucleotide sequence ID" value="NZ_LWQS01000071.1"/>
</dbReference>
<dbReference type="OrthoDB" id="9806951at2"/>
<dbReference type="EMBL" id="LWQS01000071">
    <property type="protein sequence ID" value="OAN44190.1"/>
    <property type="molecule type" value="Genomic_DNA"/>
</dbReference>
<feature type="domain" description="Helicase HerA barrel" evidence="2">
    <location>
        <begin position="8"/>
        <end position="58"/>
    </location>
</feature>
<name>A0A178M5Z4_9CHLR</name>
<evidence type="ECO:0000313" key="4">
    <source>
        <dbReference type="Proteomes" id="UP000078287"/>
    </source>
</evidence>
<evidence type="ECO:0000259" key="1">
    <source>
        <dbReference type="Pfam" id="PF01935"/>
    </source>
</evidence>
<dbReference type="STRING" id="1707952.A6A03_03345"/>
<comment type="caution">
    <text evidence="3">The sequence shown here is derived from an EMBL/GenBank/DDBJ whole genome shotgun (WGS) entry which is preliminary data.</text>
</comment>
<gene>
    <name evidence="3" type="ORF">A6A03_03345</name>
</gene>
<evidence type="ECO:0000259" key="2">
    <source>
        <dbReference type="Pfam" id="PF09378"/>
    </source>
</evidence>
<sequence>MPQRQRLGVVTGGSLLEGLTIRLDAGTSVEDVRVGKFVVVQGQRFTFFSMVTDVRLGTTTPKVMADPPPDDEFFSHVLTGTTTYGELRLDLRLMLPLDGSAELLPVKTVPHHFAPLFEASDADFTQVFGHEEGSRFMIGTPLDMSAPVCIDLNRLVERSNGVFGKSGTGKSFLTRLLVCGVILGDVASNLIFDMHDEYGWSARSEGTNFVKGLRQLFGSKVLVYALAGGAFDRSRIDGEIVIGYDQIEPEDVLLLSEELNLNPTAAETAELLVDKYGARWLAELWEMDQDELKNFADEKSASLASLNALKRKTMQLKRLGFVRAQADLSAVDHLINALMAGRHVVLSFGRYDDPLAYMLVANVLTRRIHQRWREQTERYVHTKSDADRPRPLMITIEEAHKFLNPRLARQTIFGTIAREMRKYSVTLLVVDQRPSSIDSEVLSQLGTRITALLSDEQDIDAVFTGVGGSARLRAVLANLDTRQQALVLGHAVPMPVVVQTRPYDEAFYRFIEQHTRRASDMVTAQQAVDELFPD</sequence>
<dbReference type="InterPro" id="IPR008571">
    <property type="entry name" value="HerA-like"/>
</dbReference>
<accession>A0A178M5Z4</accession>